<evidence type="ECO:0000256" key="1">
    <source>
        <dbReference type="SAM" id="MobiDB-lite"/>
    </source>
</evidence>
<evidence type="ECO:0000313" key="2">
    <source>
        <dbReference type="EMBL" id="OJJ38917.1"/>
    </source>
</evidence>
<reference evidence="3" key="1">
    <citation type="journal article" date="2017" name="Genome Biol.">
        <title>Comparative genomics reveals high biological diversity and specific adaptations in the industrially and medically important fungal genus Aspergillus.</title>
        <authorList>
            <person name="de Vries R.P."/>
            <person name="Riley R."/>
            <person name="Wiebenga A."/>
            <person name="Aguilar-Osorio G."/>
            <person name="Amillis S."/>
            <person name="Uchima C.A."/>
            <person name="Anderluh G."/>
            <person name="Asadollahi M."/>
            <person name="Askin M."/>
            <person name="Barry K."/>
            <person name="Battaglia E."/>
            <person name="Bayram O."/>
            <person name="Benocci T."/>
            <person name="Braus-Stromeyer S.A."/>
            <person name="Caldana C."/>
            <person name="Canovas D."/>
            <person name="Cerqueira G.C."/>
            <person name="Chen F."/>
            <person name="Chen W."/>
            <person name="Choi C."/>
            <person name="Clum A."/>
            <person name="Dos Santos R.A."/>
            <person name="Damasio A.R."/>
            <person name="Diallinas G."/>
            <person name="Emri T."/>
            <person name="Fekete E."/>
            <person name="Flipphi M."/>
            <person name="Freyberg S."/>
            <person name="Gallo A."/>
            <person name="Gournas C."/>
            <person name="Habgood R."/>
            <person name="Hainaut M."/>
            <person name="Harispe M.L."/>
            <person name="Henrissat B."/>
            <person name="Hilden K.S."/>
            <person name="Hope R."/>
            <person name="Hossain A."/>
            <person name="Karabika E."/>
            <person name="Karaffa L."/>
            <person name="Karanyi Z."/>
            <person name="Krasevec N."/>
            <person name="Kuo A."/>
            <person name="Kusch H."/>
            <person name="LaButti K."/>
            <person name="Lagendijk E.L."/>
            <person name="Lapidus A."/>
            <person name="Levasseur A."/>
            <person name="Lindquist E."/>
            <person name="Lipzen A."/>
            <person name="Logrieco A.F."/>
            <person name="MacCabe A."/>
            <person name="Maekelae M.R."/>
            <person name="Malavazi I."/>
            <person name="Melin P."/>
            <person name="Meyer V."/>
            <person name="Mielnichuk N."/>
            <person name="Miskei M."/>
            <person name="Molnar A.P."/>
            <person name="Mule G."/>
            <person name="Ngan C.Y."/>
            <person name="Orejas M."/>
            <person name="Orosz E."/>
            <person name="Ouedraogo J.P."/>
            <person name="Overkamp K.M."/>
            <person name="Park H.-S."/>
            <person name="Perrone G."/>
            <person name="Piumi F."/>
            <person name="Punt P.J."/>
            <person name="Ram A.F."/>
            <person name="Ramon A."/>
            <person name="Rauscher S."/>
            <person name="Record E."/>
            <person name="Riano-Pachon D.M."/>
            <person name="Robert V."/>
            <person name="Roehrig J."/>
            <person name="Ruller R."/>
            <person name="Salamov A."/>
            <person name="Salih N.S."/>
            <person name="Samson R.A."/>
            <person name="Sandor E."/>
            <person name="Sanguinetti M."/>
            <person name="Schuetze T."/>
            <person name="Sepcic K."/>
            <person name="Shelest E."/>
            <person name="Sherlock G."/>
            <person name="Sophianopoulou V."/>
            <person name="Squina F.M."/>
            <person name="Sun H."/>
            <person name="Susca A."/>
            <person name="Todd R.B."/>
            <person name="Tsang A."/>
            <person name="Unkles S.E."/>
            <person name="van de Wiele N."/>
            <person name="van Rossen-Uffink D."/>
            <person name="Oliveira J.V."/>
            <person name="Vesth T.C."/>
            <person name="Visser J."/>
            <person name="Yu J.-H."/>
            <person name="Zhou M."/>
            <person name="Andersen M.R."/>
            <person name="Archer D.B."/>
            <person name="Baker S.E."/>
            <person name="Benoit I."/>
            <person name="Brakhage A.A."/>
            <person name="Braus G.H."/>
            <person name="Fischer R."/>
            <person name="Frisvad J.C."/>
            <person name="Goldman G.H."/>
            <person name="Houbraken J."/>
            <person name="Oakley B."/>
            <person name="Pocsi I."/>
            <person name="Scazzocchio C."/>
            <person name="Seiboth B."/>
            <person name="vanKuyk P.A."/>
            <person name="Wortman J."/>
            <person name="Dyer P.S."/>
            <person name="Grigoriev I.V."/>
        </authorList>
    </citation>
    <scope>NUCLEOTIDE SEQUENCE [LARGE SCALE GENOMIC DNA]</scope>
    <source>
        <strain evidence="3">DTO 134E9</strain>
    </source>
</reference>
<feature type="compositionally biased region" description="Basic residues" evidence="1">
    <location>
        <begin position="229"/>
        <end position="239"/>
    </location>
</feature>
<proteinExistence type="predicted"/>
<dbReference type="GeneID" id="63746199"/>
<organism evidence="2 3">
    <name type="scientific">Aspergillus wentii DTO 134E9</name>
    <dbReference type="NCBI Taxonomy" id="1073089"/>
    <lineage>
        <taxon>Eukaryota</taxon>
        <taxon>Fungi</taxon>
        <taxon>Dikarya</taxon>
        <taxon>Ascomycota</taxon>
        <taxon>Pezizomycotina</taxon>
        <taxon>Eurotiomycetes</taxon>
        <taxon>Eurotiomycetidae</taxon>
        <taxon>Eurotiales</taxon>
        <taxon>Aspergillaceae</taxon>
        <taxon>Aspergillus</taxon>
        <taxon>Aspergillus subgen. Cremei</taxon>
    </lineage>
</organism>
<protein>
    <submittedName>
        <fullName evidence="2">Uncharacterized protein</fullName>
    </submittedName>
</protein>
<feature type="compositionally biased region" description="Acidic residues" evidence="1">
    <location>
        <begin position="105"/>
        <end position="117"/>
    </location>
</feature>
<feature type="compositionally biased region" description="Basic and acidic residues" evidence="1">
    <location>
        <begin position="155"/>
        <end position="172"/>
    </location>
</feature>
<evidence type="ECO:0000313" key="3">
    <source>
        <dbReference type="Proteomes" id="UP000184383"/>
    </source>
</evidence>
<dbReference type="AlphaFoldDB" id="A0A1L9RVM9"/>
<feature type="compositionally biased region" description="Low complexity" evidence="1">
    <location>
        <begin position="133"/>
        <end position="154"/>
    </location>
</feature>
<sequence length="350" mass="37571">MSAPVSNGKFSFSVDSFYVESSGHKLHRRAPLHELTPDPVGHWYEAQLLHYGLPPSKTKAVAKMRLLDAVRGGNLVVPKDIAKGAAAGAGEQKKTPASRKRQNADDADADADADADGDAAQAKGTKKTKAAESKTTPGTTTATAKSTKPAAQSEPKAKAAKPAESKAKKADKASTGSTAAKKTPAKKTDEPSMAPARGTGRGGASSGRRKAESAKDKDEDEEKTGARPPRTKQTARRSRPFTPAFVGRRPMAPPVEEDHYDPMDIDEPESESELKSEDSPSDPDTLAHGSLGLVNGEYEIFSQDLNERGEYPEDEFNLIPSLAGSEMWGAYDFGMFSECENEQRRRWGGW</sequence>
<keyword evidence="3" id="KW-1185">Reference proteome</keyword>
<dbReference type="EMBL" id="KV878210">
    <property type="protein sequence ID" value="OJJ38917.1"/>
    <property type="molecule type" value="Genomic_DNA"/>
</dbReference>
<gene>
    <name evidence="2" type="ORF">ASPWEDRAFT_168789</name>
</gene>
<dbReference type="RefSeq" id="XP_040692593.1">
    <property type="nucleotide sequence ID" value="XM_040830351.1"/>
</dbReference>
<dbReference type="OrthoDB" id="4121058at2759"/>
<accession>A0A1L9RVM9</accession>
<dbReference type="VEuPathDB" id="FungiDB:ASPWEDRAFT_168789"/>
<feature type="compositionally biased region" description="Low complexity" evidence="1">
    <location>
        <begin position="173"/>
        <end position="182"/>
    </location>
</feature>
<name>A0A1L9RVM9_ASPWE</name>
<feature type="region of interest" description="Disordered" evidence="1">
    <location>
        <begin position="85"/>
        <end position="291"/>
    </location>
</feature>
<dbReference type="Proteomes" id="UP000184383">
    <property type="component" value="Unassembled WGS sequence"/>
</dbReference>